<proteinExistence type="predicted"/>
<feature type="region of interest" description="Disordered" evidence="1">
    <location>
        <begin position="243"/>
        <end position="263"/>
    </location>
</feature>
<feature type="transmembrane region" description="Helical" evidence="2">
    <location>
        <begin position="409"/>
        <end position="426"/>
    </location>
</feature>
<feature type="transmembrane region" description="Helical" evidence="2">
    <location>
        <begin position="432"/>
        <end position="449"/>
    </location>
</feature>
<dbReference type="Proteomes" id="UP000177090">
    <property type="component" value="Unassembled WGS sequence"/>
</dbReference>
<feature type="transmembrane region" description="Helical" evidence="2">
    <location>
        <begin position="499"/>
        <end position="518"/>
    </location>
</feature>
<evidence type="ECO:0008006" key="5">
    <source>
        <dbReference type="Google" id="ProtNLM"/>
    </source>
</evidence>
<comment type="caution">
    <text evidence="3">The sequence shown here is derived from an EMBL/GenBank/DDBJ whole genome shotgun (WGS) entry which is preliminary data.</text>
</comment>
<keyword evidence="2" id="KW-0472">Membrane</keyword>
<keyword evidence="2" id="KW-0812">Transmembrane</keyword>
<evidence type="ECO:0000256" key="2">
    <source>
        <dbReference type="SAM" id="Phobius"/>
    </source>
</evidence>
<keyword evidence="2" id="KW-1133">Transmembrane helix</keyword>
<gene>
    <name evidence="3" type="ORF">A2569_01045</name>
</gene>
<feature type="transmembrane region" description="Helical" evidence="2">
    <location>
        <begin position="470"/>
        <end position="493"/>
    </location>
</feature>
<dbReference type="EMBL" id="MHTL01000011">
    <property type="protein sequence ID" value="OHA60646.1"/>
    <property type="molecule type" value="Genomic_DNA"/>
</dbReference>
<name>A0A1G2QJD0_9BACT</name>
<evidence type="ECO:0000313" key="3">
    <source>
        <dbReference type="EMBL" id="OHA60646.1"/>
    </source>
</evidence>
<sequence length="527" mass="56199">MGARSIRTALVVFALLTPTAALLAYVSASSNYRLEADSVNFGGGLETSALYRQESTFGEVGTGKSNSSLYYLHAGFQQYTAAPSCNGNGICESGETAANCSADCGRGSSGGTAPPIPIYQTSGCTSPAAVNYSSTATADDGSCRFIYSVTGFAASGNAGALSASLRWNNPSTKTGFTFNRVRIVRKTTLPGGPSDGVLVYEGTGSRADDSSLSLGVRYYYAAYVYSAAGDVSGPAIVSVLLSTAPSEEPEEPGEEVSSTTSPPFDVFDTFPEAELVLEEGGAPVFAVQVIQQNSIKRFLGGDLRIRSDEPVTFSIDYNLLPEVLKTVGITIFDSENGDQSASFVLYMDRVARAYRTTIGTFKKPGRYPIVLHIFDYENRQMKKIYGTLVVSRSMLSAVANAITRIAAPAVVGAGILAGALRVFPILSPARPLYGAYVLVLHLLGALFGVSRFKRRTMPQATQDGAMRREIALTQIFTTVYVIGFLSACILLLIQPSMPAIAIVLVYICISAMTAHLRWRRRTLSTFS</sequence>
<accession>A0A1G2QJD0</accession>
<evidence type="ECO:0000313" key="4">
    <source>
        <dbReference type="Proteomes" id="UP000177090"/>
    </source>
</evidence>
<organism evidence="3 4">
    <name type="scientific">Candidatus Vogelbacteria bacterium RIFOXYD1_FULL_51_18</name>
    <dbReference type="NCBI Taxonomy" id="1802440"/>
    <lineage>
        <taxon>Bacteria</taxon>
        <taxon>Candidatus Vogeliibacteriota</taxon>
    </lineage>
</organism>
<reference evidence="3 4" key="1">
    <citation type="journal article" date="2016" name="Nat. Commun.">
        <title>Thousands of microbial genomes shed light on interconnected biogeochemical processes in an aquifer system.</title>
        <authorList>
            <person name="Anantharaman K."/>
            <person name="Brown C.T."/>
            <person name="Hug L.A."/>
            <person name="Sharon I."/>
            <person name="Castelle C.J."/>
            <person name="Probst A.J."/>
            <person name="Thomas B.C."/>
            <person name="Singh A."/>
            <person name="Wilkins M.J."/>
            <person name="Karaoz U."/>
            <person name="Brodie E.L."/>
            <person name="Williams K.H."/>
            <person name="Hubbard S.S."/>
            <person name="Banfield J.F."/>
        </authorList>
    </citation>
    <scope>NUCLEOTIDE SEQUENCE [LARGE SCALE GENOMIC DNA]</scope>
</reference>
<dbReference type="AlphaFoldDB" id="A0A1G2QJD0"/>
<protein>
    <recommendedName>
        <fullName evidence="5">Fibronectin type-III domain-containing protein</fullName>
    </recommendedName>
</protein>
<evidence type="ECO:0000256" key="1">
    <source>
        <dbReference type="SAM" id="MobiDB-lite"/>
    </source>
</evidence>